<feature type="transmembrane region" description="Helical" evidence="1">
    <location>
        <begin position="32"/>
        <end position="58"/>
    </location>
</feature>
<dbReference type="GeneID" id="61529714"/>
<dbReference type="OrthoDB" id="9887139at2"/>
<dbReference type="AlphaFoldDB" id="A0A192A7B5"/>
<keyword evidence="1" id="KW-0472">Membrane</keyword>
<proteinExistence type="predicted"/>
<keyword evidence="3" id="KW-1185">Reference proteome</keyword>
<geneLocation type="plasmid" evidence="3">
    <name>pri-1</name>
</geneLocation>
<gene>
    <name evidence="2" type="ORF">A9Y76_27120</name>
</gene>
<keyword evidence="2" id="KW-0614">Plasmid</keyword>
<sequence length="85" mass="8765">MAAKKNAALTFGLLVILVLCTLKIPGNGLTAVAMQAAAGVVAYLFMMNFCTFLGSVFVGTKDANSDKADGAVDGSFGHQIHGESR</sequence>
<evidence type="ECO:0000313" key="3">
    <source>
        <dbReference type="Proteomes" id="UP000078572"/>
    </source>
</evidence>
<dbReference type="RefSeq" id="WP_024979459.1">
    <property type="nucleotide sequence ID" value="NZ_CP016024.1"/>
</dbReference>
<name>A0A192A7B5_9RALS</name>
<dbReference type="EMBL" id="CP016024">
    <property type="protein sequence ID" value="ANJ76279.1"/>
    <property type="molecule type" value="Genomic_DNA"/>
</dbReference>
<organism evidence="2 3">
    <name type="scientific">Ralstonia insidiosa</name>
    <dbReference type="NCBI Taxonomy" id="190721"/>
    <lineage>
        <taxon>Bacteria</taxon>
        <taxon>Pseudomonadati</taxon>
        <taxon>Pseudomonadota</taxon>
        <taxon>Betaproteobacteria</taxon>
        <taxon>Burkholderiales</taxon>
        <taxon>Burkholderiaceae</taxon>
        <taxon>Ralstonia</taxon>
    </lineage>
</organism>
<evidence type="ECO:0000256" key="1">
    <source>
        <dbReference type="SAM" id="Phobius"/>
    </source>
</evidence>
<evidence type="ECO:0000313" key="2">
    <source>
        <dbReference type="EMBL" id="ANJ76279.1"/>
    </source>
</evidence>
<reference evidence="3" key="1">
    <citation type="submission" date="2016-06" db="EMBL/GenBank/DDBJ databases">
        <authorList>
            <person name="Xu Y."/>
            <person name="Nagy A."/>
            <person name="Yan X."/>
            <person name="Kim S.W."/>
            <person name="Haley B."/>
            <person name="Liu N.T."/>
            <person name="Nou X."/>
        </authorList>
    </citation>
    <scope>NUCLEOTIDE SEQUENCE [LARGE SCALE GENOMIC DNA]</scope>
    <source>
        <strain evidence="3">ATCC 49129</strain>
        <plasmid evidence="3">pri-1</plasmid>
    </source>
</reference>
<keyword evidence="1" id="KW-1133">Transmembrane helix</keyword>
<keyword evidence="1" id="KW-0812">Transmembrane</keyword>
<dbReference type="Proteomes" id="UP000078572">
    <property type="component" value="Plasmid pRI-1"/>
</dbReference>
<protein>
    <submittedName>
        <fullName evidence="2">Uncharacterized protein</fullName>
    </submittedName>
</protein>
<accession>A0A192A7B5</accession>